<keyword evidence="5" id="KW-0274">FAD</keyword>
<dbReference type="Pfam" id="PF13450">
    <property type="entry name" value="NAD_binding_8"/>
    <property type="match status" value="1"/>
</dbReference>
<dbReference type="InterPro" id="IPR007867">
    <property type="entry name" value="GMC_OxRtase_C"/>
</dbReference>
<name>A0ABV7H8F6_9GAMM</name>
<sequence>MKHTAQAQAYDYIIIGSGFGGSVSAYRLSQKGYKVLVIEKGQWFKESNYAANAWNLKKWLWMPMLGLRGIMKMTILRHVTVFSGVGVGGGSLTYGATLPTPKQQFFESGSWGQLQDWETLLKPHYEEALRMLGATENPTLTEADHVIKELAETLGKEDQFHPSRVAIHFSDPSQHGSYQDDPYFDGKGPARRGCTQCGSCMTGCKNNAKNTLDKNYLYLAQAHGAEIVAEHEVVDVLPAGDKQGADGYLVSYQSSKTYARKQKKVSHTKGVIFSGGVLGTVPLLLKLKDSGSLPRLSDQVGADIRTNNETITSVTSFKDDVNFAQGVTIGSVLHTDEHSHLEPINQNSRAGLMKLITAPRVSGSNLITRFGSFVKTMVLSPKANLKVLFAKDWGKKTLFLLFMQHLDSTLTFKRGIGGQLTSHLGNGPAPSRYIEASDAITKEVEKIVDGKATTGMTEAVFGTPSTAHILGGAVMASDPKNGVINDKCEVFGYDNVLVCDGSAISANPGVNPSLSITAISEWAMSHIPDKEIPVTVKKPS</sequence>
<gene>
    <name evidence="18" type="ORF">ACFOEK_03465</name>
</gene>
<organism evidence="18 19">
    <name type="scientific">Litoribrevibacter euphylliae</name>
    <dbReference type="NCBI Taxonomy" id="1834034"/>
    <lineage>
        <taxon>Bacteria</taxon>
        <taxon>Pseudomonadati</taxon>
        <taxon>Pseudomonadota</taxon>
        <taxon>Gammaproteobacteria</taxon>
        <taxon>Oceanospirillales</taxon>
        <taxon>Oceanospirillaceae</taxon>
        <taxon>Litoribrevibacter</taxon>
    </lineage>
</organism>
<evidence type="ECO:0000256" key="14">
    <source>
        <dbReference type="ARBA" id="ARBA00049744"/>
    </source>
</evidence>
<dbReference type="EC" id="1.1.3.6" evidence="13"/>
<comment type="pathway">
    <text evidence="12">Steroid metabolism; cholesterol degradation.</text>
</comment>
<keyword evidence="6" id="KW-0560">Oxidoreductase</keyword>
<feature type="domain" description="Glucose-methanol-choline oxidoreductase C-terminal" evidence="17">
    <location>
        <begin position="464"/>
        <end position="519"/>
    </location>
</feature>
<dbReference type="Proteomes" id="UP001595476">
    <property type="component" value="Unassembled WGS sequence"/>
</dbReference>
<evidence type="ECO:0000259" key="16">
    <source>
        <dbReference type="Pfam" id="PF00732"/>
    </source>
</evidence>
<keyword evidence="4" id="KW-0285">Flavoprotein</keyword>
<comment type="similarity">
    <text evidence="2">Belongs to the GMC oxidoreductase family.</text>
</comment>
<dbReference type="RefSeq" id="WP_386716208.1">
    <property type="nucleotide sequence ID" value="NZ_JBHRSZ010000002.1"/>
</dbReference>
<evidence type="ECO:0000256" key="10">
    <source>
        <dbReference type="ARBA" id="ARBA00023235"/>
    </source>
</evidence>
<evidence type="ECO:0000256" key="8">
    <source>
        <dbReference type="ARBA" id="ARBA00023166"/>
    </source>
</evidence>
<dbReference type="Pfam" id="PF00732">
    <property type="entry name" value="GMC_oxred_N"/>
    <property type="match status" value="1"/>
</dbReference>
<dbReference type="InterPro" id="IPR036188">
    <property type="entry name" value="FAD/NAD-bd_sf"/>
</dbReference>
<keyword evidence="9" id="KW-0753">Steroid metabolism</keyword>
<feature type="domain" description="Glucose-methanol-choline oxidoreductase N-terminal" evidence="16">
    <location>
        <begin position="192"/>
        <end position="285"/>
    </location>
</feature>
<dbReference type="EMBL" id="JBHRSZ010000002">
    <property type="protein sequence ID" value="MFC3150075.1"/>
    <property type="molecule type" value="Genomic_DNA"/>
</dbReference>
<dbReference type="Pfam" id="PF05199">
    <property type="entry name" value="GMC_oxred_C"/>
    <property type="match status" value="1"/>
</dbReference>
<dbReference type="InterPro" id="IPR052542">
    <property type="entry name" value="Cholesterol_Oxidase"/>
</dbReference>
<keyword evidence="10" id="KW-0413">Isomerase</keyword>
<comment type="cofactor">
    <cofactor evidence="1">
        <name>FAD</name>
        <dbReference type="ChEBI" id="CHEBI:57692"/>
    </cofactor>
</comment>
<dbReference type="Gene3D" id="3.50.50.60">
    <property type="entry name" value="FAD/NAD(P)-binding domain"/>
    <property type="match status" value="3"/>
</dbReference>
<evidence type="ECO:0000259" key="17">
    <source>
        <dbReference type="Pfam" id="PF05199"/>
    </source>
</evidence>
<keyword evidence="8" id="KW-1207">Sterol metabolism</keyword>
<evidence type="ECO:0000256" key="4">
    <source>
        <dbReference type="ARBA" id="ARBA00022630"/>
    </source>
</evidence>
<evidence type="ECO:0000313" key="19">
    <source>
        <dbReference type="Proteomes" id="UP001595476"/>
    </source>
</evidence>
<keyword evidence="3" id="KW-0153">Cholesterol metabolism</keyword>
<reference evidence="19" key="1">
    <citation type="journal article" date="2019" name="Int. J. Syst. Evol. Microbiol.">
        <title>The Global Catalogue of Microorganisms (GCM) 10K type strain sequencing project: providing services to taxonomists for standard genome sequencing and annotation.</title>
        <authorList>
            <consortium name="The Broad Institute Genomics Platform"/>
            <consortium name="The Broad Institute Genome Sequencing Center for Infectious Disease"/>
            <person name="Wu L."/>
            <person name="Ma J."/>
        </authorList>
    </citation>
    <scope>NUCLEOTIDE SEQUENCE [LARGE SCALE GENOMIC DNA]</scope>
    <source>
        <strain evidence="19">KCTC 52438</strain>
    </source>
</reference>
<dbReference type="PANTHER" id="PTHR47470">
    <property type="entry name" value="CHOLESTEROL OXIDASE"/>
    <property type="match status" value="1"/>
</dbReference>
<proteinExistence type="inferred from homology"/>
<dbReference type="PANTHER" id="PTHR47470:SF1">
    <property type="entry name" value="FAD-DEPENDENT OXIDOREDUCTASE 2 FAD BINDING DOMAIN-CONTAINING PROTEIN"/>
    <property type="match status" value="1"/>
</dbReference>
<keyword evidence="7" id="KW-0443">Lipid metabolism</keyword>
<evidence type="ECO:0000256" key="9">
    <source>
        <dbReference type="ARBA" id="ARBA00023221"/>
    </source>
</evidence>
<evidence type="ECO:0000256" key="1">
    <source>
        <dbReference type="ARBA" id="ARBA00001974"/>
    </source>
</evidence>
<evidence type="ECO:0000256" key="12">
    <source>
        <dbReference type="ARBA" id="ARBA00049645"/>
    </source>
</evidence>
<evidence type="ECO:0000256" key="6">
    <source>
        <dbReference type="ARBA" id="ARBA00023002"/>
    </source>
</evidence>
<evidence type="ECO:0000256" key="13">
    <source>
        <dbReference type="ARBA" id="ARBA00049723"/>
    </source>
</evidence>
<evidence type="ECO:0000313" key="18">
    <source>
        <dbReference type="EMBL" id="MFC3150075.1"/>
    </source>
</evidence>
<evidence type="ECO:0000256" key="2">
    <source>
        <dbReference type="ARBA" id="ARBA00010790"/>
    </source>
</evidence>
<evidence type="ECO:0000256" key="3">
    <source>
        <dbReference type="ARBA" id="ARBA00022548"/>
    </source>
</evidence>
<dbReference type="EC" id="5.3.3.1" evidence="11"/>
<comment type="caution">
    <text evidence="18">The sequence shown here is derived from an EMBL/GenBank/DDBJ whole genome shotgun (WGS) entry which is preliminary data.</text>
</comment>
<dbReference type="SUPFAM" id="SSF51905">
    <property type="entry name" value="FAD/NAD(P)-binding domain"/>
    <property type="match status" value="1"/>
</dbReference>
<evidence type="ECO:0000256" key="7">
    <source>
        <dbReference type="ARBA" id="ARBA00023098"/>
    </source>
</evidence>
<accession>A0ABV7H8F6</accession>
<evidence type="ECO:0000256" key="5">
    <source>
        <dbReference type="ARBA" id="ARBA00022827"/>
    </source>
</evidence>
<keyword evidence="19" id="KW-1185">Reference proteome</keyword>
<dbReference type="InterPro" id="IPR000172">
    <property type="entry name" value="GMC_OxRdtase_N"/>
</dbReference>
<evidence type="ECO:0000256" key="11">
    <source>
        <dbReference type="ARBA" id="ARBA00038856"/>
    </source>
</evidence>
<evidence type="ECO:0000256" key="15">
    <source>
        <dbReference type="ARBA" id="ARBA00049778"/>
    </source>
</evidence>
<protein>
    <recommendedName>
        <fullName evidence="14">Cholesterol oxidase</fullName>
        <ecNumber evidence="13">1.1.3.6</ecNumber>
        <ecNumber evidence="11">5.3.3.1</ecNumber>
    </recommendedName>
    <alternativeName>
        <fullName evidence="15">Cholesterol isomerase</fullName>
    </alternativeName>
</protein>